<reference evidence="2" key="1">
    <citation type="submission" date="2009-11" db="EMBL/GenBank/DDBJ databases">
        <authorList>
            <consortium name="The Broad Institute Genome Sequencing Platform"/>
            <person name="Ward D."/>
            <person name="Feldgarden M."/>
            <person name="Earl A."/>
            <person name="Young S.K."/>
            <person name="Zeng Q."/>
            <person name="Koehrsen M."/>
            <person name="Alvarado L."/>
            <person name="Berlin A."/>
            <person name="Bochicchio J."/>
            <person name="Borenstein D."/>
            <person name="Chapman S.B."/>
            <person name="Chen Z."/>
            <person name="Engels R."/>
            <person name="Freedman E."/>
            <person name="Gellesch M."/>
            <person name="Goldberg J."/>
            <person name="Griggs A."/>
            <person name="Gujja S."/>
            <person name="Heilman E."/>
            <person name="Heiman D."/>
            <person name="Hepburn T."/>
            <person name="Howarth C."/>
            <person name="Jen D."/>
            <person name="Larson L."/>
            <person name="Lewis B."/>
            <person name="Mehta T."/>
            <person name="Park D."/>
            <person name="Pearson M."/>
            <person name="Roberts A."/>
            <person name="Saif S."/>
            <person name="Shea T."/>
            <person name="Shenoy N."/>
            <person name="Sisk P."/>
            <person name="Stolte C."/>
            <person name="Sykes S."/>
            <person name="Thomson T."/>
            <person name="Walk T."/>
            <person name="White J."/>
            <person name="Yandava C."/>
            <person name="Izard J."/>
            <person name="Baranova O.V."/>
            <person name="Blanton J.M."/>
            <person name="Tanner A.C."/>
            <person name="Dewhirst F.E."/>
            <person name="Haas B."/>
            <person name="Nusbaum C."/>
            <person name="Birren B."/>
        </authorList>
    </citation>
    <scope>NUCLEOTIDE SEQUENCE [LARGE SCALE GENOMIC DNA]</scope>
    <source>
        <strain evidence="2">1-1 BBBD Race 1</strain>
    </source>
</reference>
<dbReference type="EMBL" id="ADAS02000064">
    <property type="protein sequence ID" value="OAV92443.1"/>
    <property type="molecule type" value="Genomic_DNA"/>
</dbReference>
<dbReference type="OrthoDB" id="2246127at2759"/>
<reference evidence="3" key="4">
    <citation type="submission" date="2025-05" db="UniProtKB">
        <authorList>
            <consortium name="EnsemblFungi"/>
        </authorList>
    </citation>
    <scope>IDENTIFICATION</scope>
    <source>
        <strain evidence="3">isolate 1-1 / race 1 (BBBD)</strain>
    </source>
</reference>
<name>A0A180GKF2_PUCT1</name>
<accession>A0A180GKF2</accession>
<dbReference type="STRING" id="630390.A0A180GKF2"/>
<organism evidence="2">
    <name type="scientific">Puccinia triticina (isolate 1-1 / race 1 (BBBD))</name>
    <name type="common">Brown leaf rust fungus</name>
    <dbReference type="NCBI Taxonomy" id="630390"/>
    <lineage>
        <taxon>Eukaryota</taxon>
        <taxon>Fungi</taxon>
        <taxon>Dikarya</taxon>
        <taxon>Basidiomycota</taxon>
        <taxon>Pucciniomycotina</taxon>
        <taxon>Pucciniomycetes</taxon>
        <taxon>Pucciniales</taxon>
        <taxon>Pucciniaceae</taxon>
        <taxon>Puccinia</taxon>
    </lineage>
</organism>
<evidence type="ECO:0000313" key="2">
    <source>
        <dbReference type="EMBL" id="OAV92443.1"/>
    </source>
</evidence>
<evidence type="ECO:0000313" key="3">
    <source>
        <dbReference type="EnsemblFungi" id="PTTG_27650-t43_1-p1"/>
    </source>
</evidence>
<reference evidence="2" key="2">
    <citation type="submission" date="2016-05" db="EMBL/GenBank/DDBJ databases">
        <title>Comparative analysis highlights variable genome content of wheat rusts and divergence of the mating loci.</title>
        <authorList>
            <person name="Cuomo C.A."/>
            <person name="Bakkeren G."/>
            <person name="Szabo L."/>
            <person name="Khalil H."/>
            <person name="Joly D."/>
            <person name="Goldberg J."/>
            <person name="Young S."/>
            <person name="Zeng Q."/>
            <person name="Fellers J."/>
        </authorList>
    </citation>
    <scope>NUCLEOTIDE SEQUENCE [LARGE SCALE GENOMIC DNA]</scope>
    <source>
        <strain evidence="2">1-1 BBBD Race 1</strain>
    </source>
</reference>
<dbReference type="VEuPathDB" id="FungiDB:PTTG_27650"/>
<protein>
    <submittedName>
        <fullName evidence="2 3">Uncharacterized protein</fullName>
    </submittedName>
</protein>
<gene>
    <name evidence="2" type="ORF">PTTG_27650</name>
</gene>
<proteinExistence type="predicted"/>
<keyword evidence="4" id="KW-1185">Reference proteome</keyword>
<feature type="compositionally biased region" description="Acidic residues" evidence="1">
    <location>
        <begin position="110"/>
        <end position="119"/>
    </location>
</feature>
<reference evidence="3 4" key="3">
    <citation type="journal article" date="2017" name="G3 (Bethesda)">
        <title>Comparative analysis highlights variable genome content of wheat rusts and divergence of the mating loci.</title>
        <authorList>
            <person name="Cuomo C.A."/>
            <person name="Bakkeren G."/>
            <person name="Khalil H.B."/>
            <person name="Panwar V."/>
            <person name="Joly D."/>
            <person name="Linning R."/>
            <person name="Sakthikumar S."/>
            <person name="Song X."/>
            <person name="Adiconis X."/>
            <person name="Fan L."/>
            <person name="Goldberg J.M."/>
            <person name="Levin J.Z."/>
            <person name="Young S."/>
            <person name="Zeng Q."/>
            <person name="Anikster Y."/>
            <person name="Bruce M."/>
            <person name="Wang M."/>
            <person name="Yin C."/>
            <person name="McCallum B."/>
            <person name="Szabo L.J."/>
            <person name="Hulbert S."/>
            <person name="Chen X."/>
            <person name="Fellers J.P."/>
        </authorList>
    </citation>
    <scope>NUCLEOTIDE SEQUENCE</scope>
    <source>
        <strain evidence="3">isolate 1-1 / race 1 (BBBD)</strain>
        <strain evidence="4">Isolate 1-1 / race 1 (BBBD)</strain>
    </source>
</reference>
<dbReference type="EnsemblFungi" id="PTTG_27650-t43_1">
    <property type="protein sequence ID" value="PTTG_27650-t43_1-p1"/>
    <property type="gene ID" value="PTTG_27650"/>
</dbReference>
<feature type="compositionally biased region" description="Basic and acidic residues" evidence="1">
    <location>
        <begin position="99"/>
        <end position="109"/>
    </location>
</feature>
<dbReference type="Proteomes" id="UP000005240">
    <property type="component" value="Unassembled WGS sequence"/>
</dbReference>
<dbReference type="PANTHER" id="PTHR31912:SF34">
    <property type="entry name" value="NOTOCHORD-RELATED PROTEIN"/>
    <property type="match status" value="1"/>
</dbReference>
<sequence length="856" mass="96917">MISTDAHSQTATHLLNLPKILRPGYTSQIDQPESVDAVEYTDPQVHQNDQFSDQVEMEYTDVGPTEDRSDLGVSRSDGNKGTMRDVIDIFKPVCSNKGEVSEVKGGEEGDVKDEEEGDAPNDSGWFPFGGLLVSNHKSGEAGTFRSAGVRSADEGFDFTPAAQPLISVLMASYLHNILSRAQYLKFCTLMELCGTKLRKWTAIWWIRKSLRAILNMEPIQRERQKKLKFFKMEAHGFGKPICLPPRVSNQQYNCHFLSTSNTSGPLELANQIVDELNDITKDGYFAYDCELQQEVLVSTVVLCFLGDLPMHAEVTNTPLPGAALNPCRICHLGVQKRSDKSGEDYIYHFLGMDSLGNRDVVDYRKWSETIQRSHKLWEAALKYSKNACIEESKSLGVQDVLKKAFKSELAKIMALDKHQNHKLFNRFLQLLGFDGCQDTPVEVLHVILLGVIKYIAIDFLSNTIKPRHLNDLLGASQSFITDALDLPKINAAYLYKHHKSMVGKDFKIVLQCATFVFFQFMDEQQKELWCELCRMAPYVFQTHITDMQVYLKEMEILIDNLLLQLMKCNARWVNKPKFHMLIHLVHSIARFGPASLFATEKYESFNSILRNASVHSNRQHPGKDLAVLFSNFQCLRAILSGALLWNHVKQCYFRASKELRRIFKMEDIQQSIGYVHSSIYGSGDELPGISLAKSPKADRVTVPREVSDKYPNHQFTQECCLKMTNKESVRKGYFAYVLQPGNRPAVIGKIHSIWRASSRSSIVGPKSHIICLQVNEFERSTVSDYYQMRILKRTNKNHVCSPELNPALTSSNFSVAPTSGITQASEHHERMDEDSARASCDEATAIQSLFTWTGLM</sequence>
<evidence type="ECO:0000256" key="1">
    <source>
        <dbReference type="SAM" id="MobiDB-lite"/>
    </source>
</evidence>
<dbReference type="PANTHER" id="PTHR31912">
    <property type="entry name" value="IP13529P"/>
    <property type="match status" value="1"/>
</dbReference>
<dbReference type="AlphaFoldDB" id="A0A180GKF2"/>
<feature type="region of interest" description="Disordered" evidence="1">
    <location>
        <begin position="99"/>
        <end position="121"/>
    </location>
</feature>
<evidence type="ECO:0000313" key="4">
    <source>
        <dbReference type="Proteomes" id="UP000005240"/>
    </source>
</evidence>